<dbReference type="EMBL" id="CAJFDI010000001">
    <property type="protein sequence ID" value="CAD5207997.1"/>
    <property type="molecule type" value="Genomic_DNA"/>
</dbReference>
<evidence type="ECO:0000256" key="1">
    <source>
        <dbReference type="SAM" id="SignalP"/>
    </source>
</evidence>
<organism evidence="2 3">
    <name type="scientific">Bursaphelenchus xylophilus</name>
    <name type="common">Pinewood nematode worm</name>
    <name type="synonym">Aphelenchoides xylophilus</name>
    <dbReference type="NCBI Taxonomy" id="6326"/>
    <lineage>
        <taxon>Eukaryota</taxon>
        <taxon>Metazoa</taxon>
        <taxon>Ecdysozoa</taxon>
        <taxon>Nematoda</taxon>
        <taxon>Chromadorea</taxon>
        <taxon>Rhabditida</taxon>
        <taxon>Tylenchina</taxon>
        <taxon>Tylenchomorpha</taxon>
        <taxon>Aphelenchoidea</taxon>
        <taxon>Aphelenchoididae</taxon>
        <taxon>Bursaphelenchus</taxon>
    </lineage>
</organism>
<protein>
    <submittedName>
        <fullName evidence="2">(pine wood nematode) hypothetical protein</fullName>
    </submittedName>
</protein>
<evidence type="ECO:0000313" key="3">
    <source>
        <dbReference type="Proteomes" id="UP000659654"/>
    </source>
</evidence>
<keyword evidence="1" id="KW-0732">Signal</keyword>
<dbReference type="EMBL" id="CAJFCV020000001">
    <property type="protein sequence ID" value="CAG9079846.1"/>
    <property type="molecule type" value="Genomic_DNA"/>
</dbReference>
<dbReference type="Proteomes" id="UP000659654">
    <property type="component" value="Unassembled WGS sequence"/>
</dbReference>
<dbReference type="Proteomes" id="UP000582659">
    <property type="component" value="Unassembled WGS sequence"/>
</dbReference>
<name>A0A7I8XEY2_BURXY</name>
<evidence type="ECO:0000313" key="2">
    <source>
        <dbReference type="EMBL" id="CAD5207997.1"/>
    </source>
</evidence>
<reference evidence="2" key="1">
    <citation type="submission" date="2020-09" db="EMBL/GenBank/DDBJ databases">
        <authorList>
            <person name="Kikuchi T."/>
        </authorList>
    </citation>
    <scope>NUCLEOTIDE SEQUENCE</scope>
    <source>
        <strain evidence="2">Ka4C1</strain>
    </source>
</reference>
<gene>
    <name evidence="2" type="ORF">BXYJ_LOCUS233</name>
</gene>
<accession>A0A7I8XEY2</accession>
<feature type="signal peptide" evidence="1">
    <location>
        <begin position="1"/>
        <end position="17"/>
    </location>
</feature>
<comment type="caution">
    <text evidence="2">The sequence shown here is derived from an EMBL/GenBank/DDBJ whole genome shotgun (WGS) entry which is preliminary data.</text>
</comment>
<sequence length="135" mass="15582">MTVFCEAVFLLLQKATGTDHSHQARSTSAIQSRPPTFRWLTLRKFNGVLQTLRSTLRSRLYAWWESWSHSACGTRITNRNRPTSQAYHRRLRAEKLEIIGKLKDRAWDKPAGDMAEVLKTMDEPLTGFVFKDTEG</sequence>
<proteinExistence type="predicted"/>
<feature type="chain" id="PRO_5036400116" evidence="1">
    <location>
        <begin position="18"/>
        <end position="135"/>
    </location>
</feature>
<dbReference type="AlphaFoldDB" id="A0A7I8XEY2"/>
<keyword evidence="3" id="KW-1185">Reference proteome</keyword>